<protein>
    <submittedName>
        <fullName evidence="1">Cell division protein</fullName>
    </submittedName>
</protein>
<dbReference type="Gene3D" id="3.30.530.20">
    <property type="match status" value="1"/>
</dbReference>
<evidence type="ECO:0000313" key="3">
    <source>
        <dbReference type="Proteomes" id="UP000291117"/>
    </source>
</evidence>
<evidence type="ECO:0000313" key="2">
    <source>
        <dbReference type="EMBL" id="TKC57572.1"/>
    </source>
</evidence>
<dbReference type="CDD" id="cd07820">
    <property type="entry name" value="SRPBCC_3"/>
    <property type="match status" value="1"/>
</dbReference>
<organism evidence="1 3">
    <name type="scientific">Pedobacter hiemivivus</name>
    <dbReference type="NCBI Taxonomy" id="2530454"/>
    <lineage>
        <taxon>Bacteria</taxon>
        <taxon>Pseudomonadati</taxon>
        <taxon>Bacteroidota</taxon>
        <taxon>Sphingobacteriia</taxon>
        <taxon>Sphingobacteriales</taxon>
        <taxon>Sphingobacteriaceae</taxon>
        <taxon>Pedobacter</taxon>
    </lineage>
</organism>
<accession>A0A4U1G9A4</accession>
<name>A0A4V2MK62_9SPHI</name>
<sequence length="157" mass="17945">MPVIKLQTHINADRQVVFDLARSIDLHQISTKHTNEKAVAGRCSGLIELNETVTWQARHFGITQELTSKITEFDNGVYFVDEMTKGIFKSIRHEHHFDKEDNGTLMTDIFSYVSPLGILGKMADGIFLSNYLKDLLIKRNDIIKEYAESNLLPIDHL</sequence>
<dbReference type="RefSeq" id="WP_131608418.1">
    <property type="nucleotide sequence ID" value="NZ_SJSM01000004.1"/>
</dbReference>
<reference evidence="1 3" key="1">
    <citation type="submission" date="2019-02" db="EMBL/GenBank/DDBJ databases">
        <title>Pedobacter sp. RP-3-8 sp. nov., isolated from Arctic soil.</title>
        <authorList>
            <person name="Dahal R.H."/>
        </authorList>
    </citation>
    <scope>NUCLEOTIDE SEQUENCE [LARGE SCALE GENOMIC DNA]</scope>
    <source>
        <strain evidence="1 3">RP-3-8</strain>
    </source>
</reference>
<dbReference type="Proteomes" id="UP000291117">
    <property type="component" value="Unassembled WGS sequence"/>
</dbReference>
<dbReference type="InterPro" id="IPR023393">
    <property type="entry name" value="START-like_dom_sf"/>
</dbReference>
<dbReference type="SUPFAM" id="SSF55961">
    <property type="entry name" value="Bet v1-like"/>
    <property type="match status" value="1"/>
</dbReference>
<proteinExistence type="predicted"/>
<gene>
    <name evidence="1" type="ORF">EZ444_09100</name>
    <name evidence="2" type="ORF">FBD94_20030</name>
</gene>
<dbReference type="GO" id="GO:0051301">
    <property type="term" value="P:cell division"/>
    <property type="evidence" value="ECO:0007669"/>
    <property type="project" value="UniProtKB-KW"/>
</dbReference>
<dbReference type="AlphaFoldDB" id="A0A4V2MK62"/>
<comment type="caution">
    <text evidence="1">The sequence shown here is derived from an EMBL/GenBank/DDBJ whole genome shotgun (WGS) entry which is preliminary data.</text>
</comment>
<keyword evidence="3" id="KW-1185">Reference proteome</keyword>
<keyword evidence="1" id="KW-0131">Cell cycle</keyword>
<evidence type="ECO:0000313" key="4">
    <source>
        <dbReference type="Proteomes" id="UP000309594"/>
    </source>
</evidence>
<accession>A0A4V2MK62</accession>
<dbReference type="Proteomes" id="UP000309594">
    <property type="component" value="Unassembled WGS sequence"/>
</dbReference>
<dbReference type="EMBL" id="SJSM01000004">
    <property type="protein sequence ID" value="TCC97006.1"/>
    <property type="molecule type" value="Genomic_DNA"/>
</dbReference>
<dbReference type="OrthoDB" id="9801773at2"/>
<reference evidence="2 4" key="2">
    <citation type="submission" date="2019-04" db="EMBL/GenBank/DDBJ databases">
        <title>Pedobacter sp. RP-1-16 sp. nov., isolated from Arctic soil.</title>
        <authorList>
            <person name="Dahal R.H."/>
            <person name="Kim D.-U."/>
        </authorList>
    </citation>
    <scope>NUCLEOTIDE SEQUENCE [LARGE SCALE GENOMIC DNA]</scope>
    <source>
        <strain evidence="2 4">RP-1-16</strain>
    </source>
</reference>
<dbReference type="EMBL" id="SWDX01000009">
    <property type="protein sequence ID" value="TKC57572.1"/>
    <property type="molecule type" value="Genomic_DNA"/>
</dbReference>
<evidence type="ECO:0000313" key="1">
    <source>
        <dbReference type="EMBL" id="TCC97006.1"/>
    </source>
</evidence>
<keyword evidence="1" id="KW-0132">Cell division</keyword>